<comment type="pathway">
    <text evidence="1">Protein modification; protein glycosylation.</text>
</comment>
<protein>
    <recommendedName>
        <fullName evidence="3">protein O-GlcNAc transferase</fullName>
        <ecNumber evidence="3">2.4.1.255</ecNumber>
    </recommendedName>
</protein>
<dbReference type="Pfam" id="PF13424">
    <property type="entry name" value="TPR_12"/>
    <property type="match status" value="1"/>
</dbReference>
<feature type="repeat" description="TPR" evidence="8">
    <location>
        <begin position="141"/>
        <end position="174"/>
    </location>
</feature>
<keyword evidence="5" id="KW-0808">Transferase</keyword>
<organism evidence="10 11">
    <name type="scientific">Polynucleobacter aenigmaticus</name>
    <dbReference type="NCBI Taxonomy" id="1743164"/>
    <lineage>
        <taxon>Bacteria</taxon>
        <taxon>Pseudomonadati</taxon>
        <taxon>Pseudomonadota</taxon>
        <taxon>Betaproteobacteria</taxon>
        <taxon>Burkholderiales</taxon>
        <taxon>Burkholderiaceae</taxon>
        <taxon>Polynucleobacter</taxon>
    </lineage>
</organism>
<dbReference type="GO" id="GO:0006493">
    <property type="term" value="P:protein O-linked glycosylation"/>
    <property type="evidence" value="ECO:0007669"/>
    <property type="project" value="InterPro"/>
</dbReference>
<keyword evidence="6" id="KW-0677">Repeat</keyword>
<dbReference type="OrthoDB" id="101857at2"/>
<dbReference type="SMART" id="SM00028">
    <property type="entry name" value="TPR"/>
    <property type="match status" value="5"/>
</dbReference>
<dbReference type="Pfam" id="PF13844">
    <property type="entry name" value="Glyco_transf_41"/>
    <property type="match status" value="1"/>
</dbReference>
<dbReference type="InterPro" id="IPR037919">
    <property type="entry name" value="OGT"/>
</dbReference>
<evidence type="ECO:0000313" key="10">
    <source>
        <dbReference type="EMBL" id="OWS72090.1"/>
    </source>
</evidence>
<dbReference type="Gene3D" id="3.40.50.11380">
    <property type="match status" value="1"/>
</dbReference>
<proteinExistence type="inferred from homology"/>
<evidence type="ECO:0000256" key="8">
    <source>
        <dbReference type="PROSITE-ProRule" id="PRU00339"/>
    </source>
</evidence>
<dbReference type="EC" id="2.4.1.255" evidence="3"/>
<dbReference type="EMBL" id="NGUO01000005">
    <property type="protein sequence ID" value="OWS72090.1"/>
    <property type="molecule type" value="Genomic_DNA"/>
</dbReference>
<evidence type="ECO:0000256" key="1">
    <source>
        <dbReference type="ARBA" id="ARBA00004922"/>
    </source>
</evidence>
<evidence type="ECO:0000256" key="7">
    <source>
        <dbReference type="ARBA" id="ARBA00022803"/>
    </source>
</evidence>
<dbReference type="PROSITE" id="PS50005">
    <property type="entry name" value="TPR"/>
    <property type="match status" value="3"/>
</dbReference>
<evidence type="ECO:0000256" key="4">
    <source>
        <dbReference type="ARBA" id="ARBA00022676"/>
    </source>
</evidence>
<name>A0A254PZV4_9BURK</name>
<accession>A0A254PZV4</accession>
<dbReference type="RefSeq" id="WP_088526993.1">
    <property type="nucleotide sequence ID" value="NZ_NGUO01000005.1"/>
</dbReference>
<dbReference type="SUPFAM" id="SSF48452">
    <property type="entry name" value="TPR-like"/>
    <property type="match status" value="1"/>
</dbReference>
<evidence type="ECO:0000256" key="2">
    <source>
        <dbReference type="ARBA" id="ARBA00005386"/>
    </source>
</evidence>
<dbReference type="Gene3D" id="1.25.40.10">
    <property type="entry name" value="Tetratricopeptide repeat domain"/>
    <property type="match status" value="1"/>
</dbReference>
<dbReference type="AlphaFoldDB" id="A0A254PZV4"/>
<comment type="similarity">
    <text evidence="2">Belongs to the glycosyltransferase 41 family. O-GlcNAc transferase subfamily.</text>
</comment>
<feature type="repeat" description="TPR" evidence="8">
    <location>
        <begin position="175"/>
        <end position="208"/>
    </location>
</feature>
<evidence type="ECO:0000256" key="3">
    <source>
        <dbReference type="ARBA" id="ARBA00011970"/>
    </source>
</evidence>
<dbReference type="Pfam" id="PF13181">
    <property type="entry name" value="TPR_8"/>
    <property type="match status" value="1"/>
</dbReference>
<gene>
    <name evidence="10" type="ORF">CBI30_03760</name>
</gene>
<evidence type="ECO:0000259" key="9">
    <source>
        <dbReference type="Pfam" id="PF13844"/>
    </source>
</evidence>
<feature type="repeat" description="TPR" evidence="8">
    <location>
        <begin position="107"/>
        <end position="140"/>
    </location>
</feature>
<dbReference type="InterPro" id="IPR011990">
    <property type="entry name" value="TPR-like_helical_dom_sf"/>
</dbReference>
<evidence type="ECO:0000256" key="6">
    <source>
        <dbReference type="ARBA" id="ARBA00022737"/>
    </source>
</evidence>
<evidence type="ECO:0000313" key="11">
    <source>
        <dbReference type="Proteomes" id="UP000198104"/>
    </source>
</evidence>
<dbReference type="PROSITE" id="PS50293">
    <property type="entry name" value="TPR_REGION"/>
    <property type="match status" value="1"/>
</dbReference>
<sequence>MTQAYSSMTEQMLQAFQSQHLETAERLAKMILKINTRDLVALQVCGLSLAMQGRVTESVGPLYKASQQDQKNPELLSNLAKAQHGSAMYAEAILTYKKLDRLIPNNPQVLTDLGSSLAKAKNYQDAGDCFEKAIQAEPNYFLAWSNRGNLLAEMGFAADAITSYEKALDLNPDYAETWTNYGNALFDFSRYQEARLAHERALELNPDYAEAWSNYGNTLLELKDPQDYDAYQKAYSLNPDHPFLLGQLFSAATSQCDWNNSQVLASKIISRAERGEKVAHPFIFLQTNASLKLQKWAAEIYIKYRVPLAGSNSPNSSLRIRGEKKIRIGYISSDFKEHPVGILIENLLKMHNRDLFEVYGFF</sequence>
<dbReference type="GO" id="GO:0097363">
    <property type="term" value="F:protein O-acetylglucosaminyltransferase activity"/>
    <property type="evidence" value="ECO:0007669"/>
    <property type="project" value="UniProtKB-EC"/>
</dbReference>
<dbReference type="InterPro" id="IPR029489">
    <property type="entry name" value="OGT/SEC/SPY_C"/>
</dbReference>
<keyword evidence="4" id="KW-0328">Glycosyltransferase</keyword>
<feature type="domain" description="O-GlcNAc transferase C-terminal" evidence="9">
    <location>
        <begin position="321"/>
        <end position="360"/>
    </location>
</feature>
<dbReference type="InterPro" id="IPR019734">
    <property type="entry name" value="TPR_rpt"/>
</dbReference>
<evidence type="ECO:0000256" key="5">
    <source>
        <dbReference type="ARBA" id="ARBA00022679"/>
    </source>
</evidence>
<dbReference type="Proteomes" id="UP000198104">
    <property type="component" value="Unassembled WGS sequence"/>
</dbReference>
<dbReference type="PANTHER" id="PTHR44366:SF1">
    <property type="entry name" value="UDP-N-ACETYLGLUCOSAMINE--PEPTIDE N-ACETYLGLUCOSAMINYLTRANSFERASE 110 KDA SUBUNIT"/>
    <property type="match status" value="1"/>
</dbReference>
<keyword evidence="11" id="KW-1185">Reference proteome</keyword>
<reference evidence="10 11" key="1">
    <citation type="submission" date="2017-05" db="EMBL/GenBank/DDBJ databases">
        <title>Polynucleobacter sp. MWH-K35W1 isolated from the permanently anoxic monimolimnion of a meromictic lake.</title>
        <authorList>
            <person name="Hahn M.W."/>
        </authorList>
    </citation>
    <scope>NUCLEOTIDE SEQUENCE [LARGE SCALE GENOMIC DNA]</scope>
    <source>
        <strain evidence="10 11">MWH-K35W1</strain>
    </source>
</reference>
<dbReference type="PANTHER" id="PTHR44366">
    <property type="entry name" value="UDP-N-ACETYLGLUCOSAMINE--PEPTIDE N-ACETYLGLUCOSAMINYLTRANSFERASE 110 KDA SUBUNIT"/>
    <property type="match status" value="1"/>
</dbReference>
<comment type="caution">
    <text evidence="10">The sequence shown here is derived from an EMBL/GenBank/DDBJ whole genome shotgun (WGS) entry which is preliminary data.</text>
</comment>
<keyword evidence="7 8" id="KW-0802">TPR repeat</keyword>
<dbReference type="Gene3D" id="1.25.40.1040">
    <property type="match status" value="1"/>
</dbReference>